<dbReference type="GO" id="GO:0046872">
    <property type="term" value="F:metal ion binding"/>
    <property type="evidence" value="ECO:0007669"/>
    <property type="project" value="UniProtKB-KW"/>
</dbReference>
<evidence type="ECO:0000256" key="3">
    <source>
        <dbReference type="PIRSR" id="PIRSR601952-2"/>
    </source>
</evidence>
<comment type="caution">
    <text evidence="6">The sequence shown here is derived from an EMBL/GenBank/DDBJ whole genome shotgun (WGS) entry which is preliminary data.</text>
</comment>
<name>A0A7W6LWT4_9SPHN</name>
<evidence type="ECO:0000256" key="1">
    <source>
        <dbReference type="ARBA" id="ARBA00022553"/>
    </source>
</evidence>
<feature type="binding site" evidence="3">
    <location>
        <position position="176"/>
    </location>
    <ligand>
        <name>Mg(2+)</name>
        <dbReference type="ChEBI" id="CHEBI:18420"/>
    </ligand>
</feature>
<feature type="chain" id="PRO_5030778487" evidence="5">
    <location>
        <begin position="25"/>
        <end position="498"/>
    </location>
</feature>
<evidence type="ECO:0000256" key="4">
    <source>
        <dbReference type="RuleBase" id="RU003946"/>
    </source>
</evidence>
<dbReference type="PANTHER" id="PTHR11596">
    <property type="entry name" value="ALKALINE PHOSPHATASE"/>
    <property type="match status" value="1"/>
</dbReference>
<proteinExistence type="inferred from homology"/>
<dbReference type="EMBL" id="JACIEU010000041">
    <property type="protein sequence ID" value="MBB4151607.1"/>
    <property type="molecule type" value="Genomic_DNA"/>
</dbReference>
<feature type="binding site" evidence="3">
    <location>
        <position position="338"/>
    </location>
    <ligand>
        <name>Zn(2+)</name>
        <dbReference type="ChEBI" id="CHEBI:29105"/>
        <label>2</label>
    </ligand>
</feature>
<feature type="binding site" evidence="3">
    <location>
        <position position="379"/>
    </location>
    <ligand>
        <name>Zn(2+)</name>
        <dbReference type="ChEBI" id="CHEBI:29105"/>
        <label>2</label>
    </ligand>
</feature>
<dbReference type="RefSeq" id="WP_188084389.1">
    <property type="nucleotide sequence ID" value="NZ_JACIEU010000041.1"/>
</dbReference>
<dbReference type="PANTHER" id="PTHR11596:SF5">
    <property type="entry name" value="ALKALINE PHOSPHATASE"/>
    <property type="match status" value="1"/>
</dbReference>
<gene>
    <name evidence="6" type="ORF">GGQ90_005421</name>
</gene>
<dbReference type="EC" id="3.1.3.1" evidence="6"/>
<dbReference type="GO" id="GO:0004035">
    <property type="term" value="F:alkaline phosphatase activity"/>
    <property type="evidence" value="ECO:0007669"/>
    <property type="project" value="UniProtKB-EC"/>
</dbReference>
<organism evidence="6 7">
    <name type="scientific">Sphingobium scionense</name>
    <dbReference type="NCBI Taxonomy" id="1404341"/>
    <lineage>
        <taxon>Bacteria</taxon>
        <taxon>Pseudomonadati</taxon>
        <taxon>Pseudomonadota</taxon>
        <taxon>Alphaproteobacteria</taxon>
        <taxon>Sphingomonadales</taxon>
        <taxon>Sphingomonadaceae</taxon>
        <taxon>Sphingobium</taxon>
    </lineage>
</organism>
<dbReference type="Gene3D" id="3.40.720.10">
    <property type="entry name" value="Alkaline Phosphatase, subunit A"/>
    <property type="match status" value="1"/>
</dbReference>
<sequence>MLAARRFACASIVALLITAGPALAQHATTTDAYRAQAMAELERIKADAPVVSKARNIILFIGDGMGVATLTAARIHQGQRQGLDGESFVPAMDRLSNTALVKTYSHDGQVSDSAPTATAILTGVKTRNGVIGVGPEVAENDCAASKAHRLPSLFGFAQAQGMATGVISTARITHATPAATYAHTAQRDWEADGDLSADARAQGCIDIARQMIEGDVGSRLDLILGGGRANFLPAKTRDPEYADGKGKRTDRRDLTKEWRKRNPRGAYVWNSDAFAKVDLAKTSRLLGLFEPDHMQYEADRAKDTGGEPSLADMTRAAITMLGSRETGYVLLVEGGRIDHAHHAGNARRALEDTIAMDEAVKVAMEMTDRTDTLVLATADHSHTFAISGYPGRGNPILGTVTNGGQALKAKDGKGYTTLGYANGPGATIDTPRADPLQTDTTALDYRQQALVPLGSETHGGDDVLARASGPMAHLVKGTIEQHSLYYIMREALAGPTSE</sequence>
<keyword evidence="3" id="KW-0862">Zinc</keyword>
<dbReference type="Pfam" id="PF00245">
    <property type="entry name" value="Alk_phosphatase"/>
    <property type="match status" value="1"/>
</dbReference>
<dbReference type="Proteomes" id="UP000590524">
    <property type="component" value="Unassembled WGS sequence"/>
</dbReference>
<feature type="signal peptide" evidence="5">
    <location>
        <begin position="1"/>
        <end position="24"/>
    </location>
</feature>
<evidence type="ECO:0000313" key="6">
    <source>
        <dbReference type="EMBL" id="MBB4151607.1"/>
    </source>
</evidence>
<accession>A0A7W6LWT4</accession>
<feature type="binding site" evidence="3">
    <location>
        <position position="380"/>
    </location>
    <ligand>
        <name>Zn(2+)</name>
        <dbReference type="ChEBI" id="CHEBI:29105"/>
        <label>2</label>
    </ligand>
</feature>
<keyword evidence="6" id="KW-0378">Hydrolase</keyword>
<dbReference type="SUPFAM" id="SSF53649">
    <property type="entry name" value="Alkaline phosphatase-like"/>
    <property type="match status" value="1"/>
</dbReference>
<keyword evidence="7" id="KW-1185">Reference proteome</keyword>
<feature type="active site" description="Phosphoserine intermediate" evidence="2">
    <location>
        <position position="113"/>
    </location>
</feature>
<dbReference type="PRINTS" id="PR00113">
    <property type="entry name" value="ALKPHPHTASE"/>
</dbReference>
<comment type="cofactor">
    <cofactor evidence="3">
        <name>Zn(2+)</name>
        <dbReference type="ChEBI" id="CHEBI:29105"/>
    </cofactor>
    <text evidence="3">Binds 2 Zn(2+) ions.</text>
</comment>
<evidence type="ECO:0000256" key="2">
    <source>
        <dbReference type="PIRSR" id="PIRSR601952-1"/>
    </source>
</evidence>
<dbReference type="InterPro" id="IPR001952">
    <property type="entry name" value="Alkaline_phosphatase"/>
</dbReference>
<evidence type="ECO:0000256" key="5">
    <source>
        <dbReference type="SAM" id="SignalP"/>
    </source>
</evidence>
<protein>
    <submittedName>
        <fullName evidence="6">Alkaline phosphatase</fullName>
        <ecNumber evidence="6">3.1.3.1</ecNumber>
    </submittedName>
</protein>
<keyword evidence="5" id="KW-0732">Signal</keyword>
<feature type="binding site" evidence="3">
    <location>
        <position position="63"/>
    </location>
    <ligand>
        <name>Mg(2+)</name>
        <dbReference type="ChEBI" id="CHEBI:18420"/>
    </ligand>
</feature>
<dbReference type="CDD" id="cd16012">
    <property type="entry name" value="ALP"/>
    <property type="match status" value="1"/>
</dbReference>
<reference evidence="6 7" key="1">
    <citation type="submission" date="2020-08" db="EMBL/GenBank/DDBJ databases">
        <title>Genomic Encyclopedia of Type Strains, Phase IV (KMG-IV): sequencing the most valuable type-strain genomes for metagenomic binning, comparative biology and taxonomic classification.</title>
        <authorList>
            <person name="Goeker M."/>
        </authorList>
    </citation>
    <scope>NUCLEOTIDE SEQUENCE [LARGE SCALE GENOMIC DNA]</scope>
    <source>
        <strain evidence="6 7">DSM 19371</strain>
    </source>
</reference>
<dbReference type="InterPro" id="IPR017850">
    <property type="entry name" value="Alkaline_phosphatase_core_sf"/>
</dbReference>
<feature type="binding site" evidence="3">
    <location>
        <position position="458"/>
    </location>
    <ligand>
        <name>Zn(2+)</name>
        <dbReference type="ChEBI" id="CHEBI:29105"/>
        <label>2</label>
    </ligand>
</feature>
<evidence type="ECO:0000313" key="7">
    <source>
        <dbReference type="Proteomes" id="UP000590524"/>
    </source>
</evidence>
<keyword evidence="3" id="KW-0479">Metal-binding</keyword>
<feature type="binding site" evidence="3">
    <location>
        <position position="342"/>
    </location>
    <ligand>
        <name>Zn(2+)</name>
        <dbReference type="ChEBI" id="CHEBI:29105"/>
        <label>2</label>
    </ligand>
</feature>
<keyword evidence="1" id="KW-0597">Phosphoprotein</keyword>
<feature type="binding site" evidence="3">
    <location>
        <position position="174"/>
    </location>
    <ligand>
        <name>Mg(2+)</name>
        <dbReference type="ChEBI" id="CHEBI:18420"/>
    </ligand>
</feature>
<dbReference type="AlphaFoldDB" id="A0A7W6LWT4"/>
<feature type="binding site" evidence="3">
    <location>
        <position position="333"/>
    </location>
    <ligand>
        <name>Mg(2+)</name>
        <dbReference type="ChEBI" id="CHEBI:18420"/>
    </ligand>
</feature>
<dbReference type="SMART" id="SM00098">
    <property type="entry name" value="alkPPc"/>
    <property type="match status" value="1"/>
</dbReference>
<keyword evidence="3" id="KW-0460">Magnesium</keyword>
<comment type="cofactor">
    <cofactor evidence="3">
        <name>Mg(2+)</name>
        <dbReference type="ChEBI" id="CHEBI:18420"/>
    </cofactor>
    <text evidence="3">Binds 1 Mg(2+) ion.</text>
</comment>
<comment type="similarity">
    <text evidence="4">Belongs to the alkaline phosphatase family.</text>
</comment>
<feature type="binding site" evidence="3">
    <location>
        <position position="63"/>
    </location>
    <ligand>
        <name>Zn(2+)</name>
        <dbReference type="ChEBI" id="CHEBI:29105"/>
        <label>2</label>
    </ligand>
</feature>